<keyword evidence="3" id="KW-0862">Zinc</keyword>
<proteinExistence type="predicted"/>
<dbReference type="OrthoDB" id="265717at2759"/>
<accession>A0A4U8UUQ4</accession>
<dbReference type="Gene3D" id="1.10.220.160">
    <property type="match status" value="1"/>
</dbReference>
<dbReference type="PANTHER" id="PTHR12197">
    <property type="entry name" value="HISTONE-LYSINE N-METHYLTRANSFERASE SMYD"/>
    <property type="match status" value="1"/>
</dbReference>
<dbReference type="Proteomes" id="UP000298663">
    <property type="component" value="Chromosome X"/>
</dbReference>
<keyword evidence="8" id="KW-1185">Reference proteome</keyword>
<comment type="caution">
    <text evidence="7">The sequence shown here is derived from an EMBL/GenBank/DDBJ whole genome shotgun (WGS) entry which is preliminary data.</text>
</comment>
<dbReference type="InterPro" id="IPR002893">
    <property type="entry name" value="Znf_MYND"/>
</dbReference>
<dbReference type="Pfam" id="PF01753">
    <property type="entry name" value="zf-MYND"/>
    <property type="match status" value="1"/>
</dbReference>
<dbReference type="PROSITE" id="PS50865">
    <property type="entry name" value="ZF_MYND_2"/>
    <property type="match status" value="1"/>
</dbReference>
<feature type="domain" description="MYND-type" evidence="6">
    <location>
        <begin position="90"/>
        <end position="128"/>
    </location>
</feature>
<dbReference type="GO" id="GO:0008270">
    <property type="term" value="F:zinc ion binding"/>
    <property type="evidence" value="ECO:0007669"/>
    <property type="project" value="UniProtKB-KW"/>
</dbReference>
<dbReference type="PANTHER" id="PTHR12197:SF241">
    <property type="entry name" value="MYND-TYPE DOMAIN-CONTAINING PROTEIN"/>
    <property type="match status" value="1"/>
</dbReference>
<protein>
    <recommendedName>
        <fullName evidence="6">MYND-type domain-containing protein</fullName>
    </recommendedName>
</protein>
<reference evidence="7 8" key="1">
    <citation type="journal article" date="2015" name="Genome Biol.">
        <title>Comparative genomics of Steinernema reveals deeply conserved gene regulatory networks.</title>
        <authorList>
            <person name="Dillman A.R."/>
            <person name="Macchietto M."/>
            <person name="Porter C.F."/>
            <person name="Rogers A."/>
            <person name="Williams B."/>
            <person name="Antoshechkin I."/>
            <person name="Lee M.M."/>
            <person name="Goodwin Z."/>
            <person name="Lu X."/>
            <person name="Lewis E.E."/>
            <person name="Goodrich-Blair H."/>
            <person name="Stock S.P."/>
            <person name="Adams B.J."/>
            <person name="Sternberg P.W."/>
            <person name="Mortazavi A."/>
        </authorList>
    </citation>
    <scope>NUCLEOTIDE SEQUENCE [LARGE SCALE GENOMIC DNA]</scope>
    <source>
        <strain evidence="7 8">ALL</strain>
    </source>
</reference>
<organism evidence="7 8">
    <name type="scientific">Steinernema carpocapsae</name>
    <name type="common">Entomopathogenic nematode</name>
    <dbReference type="NCBI Taxonomy" id="34508"/>
    <lineage>
        <taxon>Eukaryota</taxon>
        <taxon>Metazoa</taxon>
        <taxon>Ecdysozoa</taxon>
        <taxon>Nematoda</taxon>
        <taxon>Chromadorea</taxon>
        <taxon>Rhabditida</taxon>
        <taxon>Tylenchina</taxon>
        <taxon>Panagrolaimomorpha</taxon>
        <taxon>Strongyloidoidea</taxon>
        <taxon>Steinernematidae</taxon>
        <taxon>Steinernema</taxon>
    </lineage>
</organism>
<dbReference type="Gene3D" id="1.25.40.10">
    <property type="entry name" value="Tetratricopeptide repeat domain"/>
    <property type="match status" value="1"/>
</dbReference>
<evidence type="ECO:0000256" key="5">
    <source>
        <dbReference type="SAM" id="MobiDB-lite"/>
    </source>
</evidence>
<evidence type="ECO:0000313" key="8">
    <source>
        <dbReference type="Proteomes" id="UP000298663"/>
    </source>
</evidence>
<dbReference type="AlphaFoldDB" id="A0A4U8UUQ4"/>
<feature type="region of interest" description="Disordered" evidence="5">
    <location>
        <begin position="525"/>
        <end position="589"/>
    </location>
</feature>
<dbReference type="SUPFAM" id="SSF144232">
    <property type="entry name" value="HIT/MYND zinc finger-like"/>
    <property type="match status" value="1"/>
</dbReference>
<name>A0A4U8UUQ4_STECR</name>
<dbReference type="Gene3D" id="2.170.270.10">
    <property type="entry name" value="SET domain"/>
    <property type="match status" value="1"/>
</dbReference>
<feature type="compositionally biased region" description="Basic and acidic residues" evidence="5">
    <location>
        <begin position="577"/>
        <end position="589"/>
    </location>
</feature>
<feature type="compositionally biased region" description="Polar residues" evidence="5">
    <location>
        <begin position="525"/>
        <end position="550"/>
    </location>
</feature>
<dbReference type="STRING" id="34508.A0A4U8UUQ4"/>
<dbReference type="GO" id="GO:0005634">
    <property type="term" value="C:nucleus"/>
    <property type="evidence" value="ECO:0007669"/>
    <property type="project" value="TreeGrafter"/>
</dbReference>
<dbReference type="PROSITE" id="PS51257">
    <property type="entry name" value="PROKAR_LIPOPROTEIN"/>
    <property type="match status" value="1"/>
</dbReference>
<evidence type="ECO:0000256" key="4">
    <source>
        <dbReference type="PROSITE-ProRule" id="PRU00134"/>
    </source>
</evidence>
<evidence type="ECO:0000256" key="2">
    <source>
        <dbReference type="ARBA" id="ARBA00022771"/>
    </source>
</evidence>
<gene>
    <name evidence="7" type="ORF">L596_003598</name>
</gene>
<sequence>MNVSSVRQELQENRCVRGSILSFCPLTFSVTSCPPQFLETAYSSAPERASCGEMSESQAMASKSGSSKPTRLDFYPFAYALYNEELSNHCWNCLEERPGLRHCTGCGIALFCDKNCQTLAWKDHKAECKAIASHRFVANIEVRLLGRIVLRFKDIAMGRDKKDPTFYENRTSNRSIMEIWSHAQHIQNDEQALNKFEQIYESLSKYYDPKFLLPKEAIFELHCRDFINRHAISDKEYLKEIGKGLYLDLCAYDHSCAPNTIYTCKGFVATLRPLNKSVNLLDRSKTFYSYIELFSTKQQRRKMLKDTWYFHCECTRCADNEDHMLTAMKCPLCPEDVETRMAVFGQQPYKDKHTQILTCQSCKNEIPQQTVMEHLHAMRFVEDIFAKKEIEQMSKKMGIEFLESLISRYRLSFPKINIYYCKLIQVLIPLIDAENTSKLLFLHQEVEECLRLCFPHAHPAVAFHLRNTGIFHSTLKHLPEAKKYFEEAQGILEYTLDKDHPMAVQNQQFLAEVILEMETKSNLTSATGNSQLHAKALQTQEKSNQENVADTQGGEDFEKKQQKQRSTAKNSAIAEMLEDHYEDMPKLVS</sequence>
<dbReference type="EMBL" id="AZBU02000001">
    <property type="protein sequence ID" value="TMS36435.1"/>
    <property type="molecule type" value="Genomic_DNA"/>
</dbReference>
<evidence type="ECO:0000259" key="6">
    <source>
        <dbReference type="PROSITE" id="PS50865"/>
    </source>
</evidence>
<keyword evidence="1" id="KW-0479">Metal-binding</keyword>
<evidence type="ECO:0000256" key="1">
    <source>
        <dbReference type="ARBA" id="ARBA00022723"/>
    </source>
</evidence>
<dbReference type="Gene3D" id="6.10.140.2220">
    <property type="match status" value="1"/>
</dbReference>
<evidence type="ECO:0000256" key="3">
    <source>
        <dbReference type="ARBA" id="ARBA00022833"/>
    </source>
</evidence>
<dbReference type="InterPro" id="IPR050869">
    <property type="entry name" value="H3K4_H4K5_MeTrfase"/>
</dbReference>
<reference evidence="7 8" key="2">
    <citation type="journal article" date="2019" name="G3 (Bethesda)">
        <title>Hybrid Assembly of the Genome of the Entomopathogenic Nematode Steinernema carpocapsae Identifies the X-Chromosome.</title>
        <authorList>
            <person name="Serra L."/>
            <person name="Macchietto M."/>
            <person name="Macias-Munoz A."/>
            <person name="McGill C.J."/>
            <person name="Rodriguez I.M."/>
            <person name="Rodriguez B."/>
            <person name="Murad R."/>
            <person name="Mortazavi A."/>
        </authorList>
    </citation>
    <scope>NUCLEOTIDE SEQUENCE [LARGE SCALE GENOMIC DNA]</scope>
    <source>
        <strain evidence="7 8">ALL</strain>
    </source>
</reference>
<dbReference type="InterPro" id="IPR011990">
    <property type="entry name" value="TPR-like_helical_dom_sf"/>
</dbReference>
<keyword evidence="2 4" id="KW-0863">Zinc-finger</keyword>
<evidence type="ECO:0000313" key="7">
    <source>
        <dbReference type="EMBL" id="TMS36435.1"/>
    </source>
</evidence>
<dbReference type="EMBL" id="CM016762">
    <property type="protein sequence ID" value="TMS36435.1"/>
    <property type="molecule type" value="Genomic_DNA"/>
</dbReference>
<dbReference type="InterPro" id="IPR046341">
    <property type="entry name" value="SET_dom_sf"/>
</dbReference>